<feature type="transmembrane region" description="Helical" evidence="6">
    <location>
        <begin position="171"/>
        <end position="192"/>
    </location>
</feature>
<comment type="caution">
    <text evidence="7">The sequence shown here is derived from an EMBL/GenBank/DDBJ whole genome shotgun (WGS) entry which is preliminary data.</text>
</comment>
<evidence type="ECO:0000256" key="5">
    <source>
        <dbReference type="ARBA" id="ARBA00023136"/>
    </source>
</evidence>
<feature type="transmembrane region" description="Helical" evidence="6">
    <location>
        <begin position="6"/>
        <end position="27"/>
    </location>
</feature>
<feature type="transmembrane region" description="Helical" evidence="6">
    <location>
        <begin position="139"/>
        <end position="159"/>
    </location>
</feature>
<protein>
    <submittedName>
        <fullName evidence="7">Amino acid transporter LysE</fullName>
    </submittedName>
</protein>
<feature type="transmembrane region" description="Helical" evidence="6">
    <location>
        <begin position="63"/>
        <end position="85"/>
    </location>
</feature>
<feature type="transmembrane region" description="Helical" evidence="6">
    <location>
        <begin position="39"/>
        <end position="57"/>
    </location>
</feature>
<dbReference type="EMBL" id="BMKR01000055">
    <property type="protein sequence ID" value="GGG12168.1"/>
    <property type="molecule type" value="Genomic_DNA"/>
</dbReference>
<dbReference type="Proteomes" id="UP000637643">
    <property type="component" value="Unassembled WGS sequence"/>
</dbReference>
<dbReference type="AlphaFoldDB" id="A0A917D7W9"/>
<evidence type="ECO:0000256" key="1">
    <source>
        <dbReference type="ARBA" id="ARBA00004651"/>
    </source>
</evidence>
<keyword evidence="3 6" id="KW-0812">Transmembrane</keyword>
<dbReference type="GO" id="GO:0005886">
    <property type="term" value="C:plasma membrane"/>
    <property type="evidence" value="ECO:0007669"/>
    <property type="project" value="UniProtKB-SubCell"/>
</dbReference>
<proteinExistence type="predicted"/>
<keyword evidence="8" id="KW-1185">Reference proteome</keyword>
<name>A0A917D7W9_9BACL</name>
<reference evidence="7" key="1">
    <citation type="journal article" date="2014" name="Int. J. Syst. Evol. Microbiol.">
        <title>Complete genome sequence of Corynebacterium casei LMG S-19264T (=DSM 44701T), isolated from a smear-ripened cheese.</title>
        <authorList>
            <consortium name="US DOE Joint Genome Institute (JGI-PGF)"/>
            <person name="Walter F."/>
            <person name="Albersmeier A."/>
            <person name="Kalinowski J."/>
            <person name="Ruckert C."/>
        </authorList>
    </citation>
    <scope>NUCLEOTIDE SEQUENCE</scope>
    <source>
        <strain evidence="7">CGMCC 1.16134</strain>
    </source>
</reference>
<evidence type="ECO:0000313" key="7">
    <source>
        <dbReference type="EMBL" id="GGG12168.1"/>
    </source>
</evidence>
<evidence type="ECO:0000313" key="8">
    <source>
        <dbReference type="Proteomes" id="UP000637643"/>
    </source>
</evidence>
<gene>
    <name evidence="7" type="primary">lysE</name>
    <name evidence="7" type="ORF">GCM10010912_65730</name>
</gene>
<evidence type="ECO:0000256" key="3">
    <source>
        <dbReference type="ARBA" id="ARBA00022692"/>
    </source>
</evidence>
<evidence type="ECO:0000256" key="2">
    <source>
        <dbReference type="ARBA" id="ARBA00022475"/>
    </source>
</evidence>
<accession>A0A917D7W9</accession>
<dbReference type="GO" id="GO:0033228">
    <property type="term" value="P:cysteine export across plasma membrane"/>
    <property type="evidence" value="ECO:0007669"/>
    <property type="project" value="TreeGrafter"/>
</dbReference>
<evidence type="ECO:0000256" key="6">
    <source>
        <dbReference type="SAM" id="Phobius"/>
    </source>
</evidence>
<keyword evidence="2" id="KW-1003">Cell membrane</keyword>
<comment type="subcellular location">
    <subcellularLocation>
        <location evidence="1">Cell membrane</location>
        <topology evidence="1">Multi-pass membrane protein</topology>
    </subcellularLocation>
</comment>
<keyword evidence="5 6" id="KW-0472">Membrane</keyword>
<dbReference type="InterPro" id="IPR001123">
    <property type="entry name" value="LeuE-type"/>
</dbReference>
<sequence length="193" mass="21246">MNITTFIIYCVVVTFTPGPSNIVILSSVQHYGAKKAMHYVYGATLAFGLLLAASALLNQFLAGILPGLVKVMQILGSVYMLYLAFQIYKMGSTDTKPVQTATFATGLLMQFVNPKVILFTLTVIPSYVFPYYPSTQASFGFVIMITVIGFLAFTTWVVCGTVFKQFLHKHYRIVNTLMALFLVYSAVMGSGII</sequence>
<dbReference type="Pfam" id="PF01810">
    <property type="entry name" value="LysE"/>
    <property type="match status" value="1"/>
</dbReference>
<dbReference type="PANTHER" id="PTHR30086">
    <property type="entry name" value="ARGININE EXPORTER PROTEIN ARGO"/>
    <property type="match status" value="1"/>
</dbReference>
<keyword evidence="4 6" id="KW-1133">Transmembrane helix</keyword>
<dbReference type="PANTHER" id="PTHR30086:SF20">
    <property type="entry name" value="ARGININE EXPORTER PROTEIN ARGO-RELATED"/>
    <property type="match status" value="1"/>
</dbReference>
<dbReference type="GO" id="GO:0015171">
    <property type="term" value="F:amino acid transmembrane transporter activity"/>
    <property type="evidence" value="ECO:0007669"/>
    <property type="project" value="TreeGrafter"/>
</dbReference>
<reference evidence="7" key="2">
    <citation type="submission" date="2020-09" db="EMBL/GenBank/DDBJ databases">
        <authorList>
            <person name="Sun Q."/>
            <person name="Zhou Y."/>
        </authorList>
    </citation>
    <scope>NUCLEOTIDE SEQUENCE</scope>
    <source>
        <strain evidence="7">CGMCC 1.16134</strain>
    </source>
</reference>
<organism evidence="7 8">
    <name type="scientific">Paenibacillus albidus</name>
    <dbReference type="NCBI Taxonomy" id="2041023"/>
    <lineage>
        <taxon>Bacteria</taxon>
        <taxon>Bacillati</taxon>
        <taxon>Bacillota</taxon>
        <taxon>Bacilli</taxon>
        <taxon>Bacillales</taxon>
        <taxon>Paenibacillaceae</taxon>
        <taxon>Paenibacillus</taxon>
    </lineage>
</organism>
<dbReference type="RefSeq" id="WP_189032239.1">
    <property type="nucleotide sequence ID" value="NZ_BMKR01000055.1"/>
</dbReference>
<evidence type="ECO:0000256" key="4">
    <source>
        <dbReference type="ARBA" id="ARBA00022989"/>
    </source>
</evidence>